<gene>
    <name evidence="5" type="ORF">GCM10007940_39210</name>
</gene>
<dbReference type="PROSITE" id="PS51186">
    <property type="entry name" value="GNAT"/>
    <property type="match status" value="1"/>
</dbReference>
<dbReference type="InterPro" id="IPR051016">
    <property type="entry name" value="Diverse_Substrate_AcTransf"/>
</dbReference>
<reference evidence="5" key="1">
    <citation type="journal article" date="2014" name="Int. J. Syst. Evol. Microbiol.">
        <title>Complete genome sequence of Corynebacterium casei LMG S-19264T (=DSM 44701T), isolated from a smear-ripened cheese.</title>
        <authorList>
            <consortium name="US DOE Joint Genome Institute (JGI-PGF)"/>
            <person name="Walter F."/>
            <person name="Albersmeier A."/>
            <person name="Kalinowski J."/>
            <person name="Ruckert C."/>
        </authorList>
    </citation>
    <scope>NUCLEOTIDE SEQUENCE</scope>
    <source>
        <strain evidence="5">NBRC 108769</strain>
    </source>
</reference>
<dbReference type="PANTHER" id="PTHR10545:SF29">
    <property type="entry name" value="GH14572P-RELATED"/>
    <property type="match status" value="1"/>
</dbReference>
<name>A0AA37WI50_9BACT</name>
<dbReference type="InterPro" id="IPR016181">
    <property type="entry name" value="Acyl_CoA_acyltransferase"/>
</dbReference>
<dbReference type="Pfam" id="PF00583">
    <property type="entry name" value="Acetyltransf_1"/>
    <property type="match status" value="1"/>
</dbReference>
<keyword evidence="2" id="KW-0808">Transferase</keyword>
<dbReference type="AlphaFoldDB" id="A0AA37WI50"/>
<evidence type="ECO:0000313" key="6">
    <source>
        <dbReference type="Proteomes" id="UP001156666"/>
    </source>
</evidence>
<dbReference type="FunFam" id="3.40.630.30:FF:000064">
    <property type="entry name" value="GNAT family acetyltransferase"/>
    <property type="match status" value="1"/>
</dbReference>
<dbReference type="Gene3D" id="3.40.630.30">
    <property type="match status" value="1"/>
</dbReference>
<comment type="caution">
    <text evidence="5">The sequence shown here is derived from an EMBL/GenBank/DDBJ whole genome shotgun (WGS) entry which is preliminary data.</text>
</comment>
<evidence type="ECO:0000259" key="4">
    <source>
        <dbReference type="PROSITE" id="PS51186"/>
    </source>
</evidence>
<feature type="domain" description="N-acetyltransferase" evidence="4">
    <location>
        <begin position="4"/>
        <end position="148"/>
    </location>
</feature>
<keyword evidence="6" id="KW-1185">Reference proteome</keyword>
<dbReference type="PIRSF" id="PIRSF037663">
    <property type="entry name" value="Acetyltransf_GNAT_prd"/>
    <property type="match status" value="1"/>
</dbReference>
<protein>
    <submittedName>
        <fullName evidence="5">N-acetyltransferase</fullName>
    </submittedName>
</protein>
<proteinExistence type="inferred from homology"/>
<dbReference type="InterPro" id="IPR017255">
    <property type="entry name" value="AcTrfase_GNAT_prd"/>
</dbReference>
<dbReference type="EMBL" id="BSOH01000027">
    <property type="protein sequence ID" value="GLR19305.1"/>
    <property type="molecule type" value="Genomic_DNA"/>
</dbReference>
<dbReference type="PANTHER" id="PTHR10545">
    <property type="entry name" value="DIAMINE N-ACETYLTRANSFERASE"/>
    <property type="match status" value="1"/>
</dbReference>
<dbReference type="Proteomes" id="UP001156666">
    <property type="component" value="Unassembled WGS sequence"/>
</dbReference>
<organism evidence="5 6">
    <name type="scientific">Portibacter lacus</name>
    <dbReference type="NCBI Taxonomy" id="1099794"/>
    <lineage>
        <taxon>Bacteria</taxon>
        <taxon>Pseudomonadati</taxon>
        <taxon>Bacteroidota</taxon>
        <taxon>Saprospiria</taxon>
        <taxon>Saprospirales</taxon>
        <taxon>Haliscomenobacteraceae</taxon>
        <taxon>Portibacter</taxon>
    </lineage>
</organism>
<sequence length="148" mass="17258">MSEIIYRSAQSGDIEGIHNLVLELAIFEKEPDAVTVDVAYYKKCFEEGTFQAIVADKDGSIVGMTLFYMSFSTWKGKMMYLEDFVVHPDYRNMGIGKKLWDAWIQESKNQGAKMVKWQVLDWNTNATRFYEREGATIEKQWWNGKIIF</sequence>
<accession>A0AA37WI50</accession>
<dbReference type="InterPro" id="IPR000182">
    <property type="entry name" value="GNAT_dom"/>
</dbReference>
<dbReference type="SUPFAM" id="SSF55729">
    <property type="entry name" value="Acyl-CoA N-acyltransferases (Nat)"/>
    <property type="match status" value="1"/>
</dbReference>
<evidence type="ECO:0000256" key="1">
    <source>
        <dbReference type="ARBA" id="ARBA00008694"/>
    </source>
</evidence>
<evidence type="ECO:0000256" key="3">
    <source>
        <dbReference type="ARBA" id="ARBA00023315"/>
    </source>
</evidence>
<evidence type="ECO:0000313" key="5">
    <source>
        <dbReference type="EMBL" id="GLR19305.1"/>
    </source>
</evidence>
<dbReference type="RefSeq" id="WP_235291992.1">
    <property type="nucleotide sequence ID" value="NZ_BSOH01000027.1"/>
</dbReference>
<comment type="similarity">
    <text evidence="1">Belongs to the acetyltransferase family.</text>
</comment>
<dbReference type="GO" id="GO:0008080">
    <property type="term" value="F:N-acetyltransferase activity"/>
    <property type="evidence" value="ECO:0007669"/>
    <property type="project" value="TreeGrafter"/>
</dbReference>
<reference evidence="5" key="2">
    <citation type="submission" date="2023-01" db="EMBL/GenBank/DDBJ databases">
        <title>Draft genome sequence of Portibacter lacus strain NBRC 108769.</title>
        <authorList>
            <person name="Sun Q."/>
            <person name="Mori K."/>
        </authorList>
    </citation>
    <scope>NUCLEOTIDE SEQUENCE</scope>
    <source>
        <strain evidence="5">NBRC 108769</strain>
    </source>
</reference>
<evidence type="ECO:0000256" key="2">
    <source>
        <dbReference type="ARBA" id="ARBA00022679"/>
    </source>
</evidence>
<dbReference type="CDD" id="cd04301">
    <property type="entry name" value="NAT_SF"/>
    <property type="match status" value="1"/>
</dbReference>
<keyword evidence="3" id="KW-0012">Acyltransferase</keyword>